<evidence type="ECO:0000256" key="5">
    <source>
        <dbReference type="ARBA" id="ARBA00022840"/>
    </source>
</evidence>
<evidence type="ECO:0000256" key="8">
    <source>
        <dbReference type="SAM" id="Phobius"/>
    </source>
</evidence>
<feature type="transmembrane region" description="Helical" evidence="8">
    <location>
        <begin position="809"/>
        <end position="828"/>
    </location>
</feature>
<gene>
    <name evidence="11" type="ORF">SAMN04489707_103633</name>
</gene>
<dbReference type="GO" id="GO:0016887">
    <property type="term" value="F:ATP hydrolysis activity"/>
    <property type="evidence" value="ECO:0007669"/>
    <property type="project" value="InterPro"/>
</dbReference>
<feature type="transmembrane region" description="Helical" evidence="8">
    <location>
        <begin position="690"/>
        <end position="709"/>
    </location>
</feature>
<proteinExistence type="predicted"/>
<keyword evidence="6 8" id="KW-1133">Transmembrane helix</keyword>
<evidence type="ECO:0000256" key="2">
    <source>
        <dbReference type="ARBA" id="ARBA00022475"/>
    </source>
</evidence>
<dbReference type="GO" id="GO:0005524">
    <property type="term" value="F:ATP binding"/>
    <property type="evidence" value="ECO:0007669"/>
    <property type="project" value="UniProtKB-KW"/>
</dbReference>
<dbReference type="Pfam" id="PF12698">
    <property type="entry name" value="ABC2_membrane_3"/>
    <property type="match status" value="1"/>
</dbReference>
<feature type="transmembrane region" description="Helical" evidence="8">
    <location>
        <begin position="716"/>
        <end position="741"/>
    </location>
</feature>
<comment type="subcellular location">
    <subcellularLocation>
        <location evidence="1">Membrane</location>
        <topology evidence="1">Multi-pass membrane protein</topology>
    </subcellularLocation>
</comment>
<evidence type="ECO:0000313" key="12">
    <source>
        <dbReference type="Proteomes" id="UP000183656"/>
    </source>
</evidence>
<reference evidence="11 12" key="1">
    <citation type="submission" date="2016-10" db="EMBL/GenBank/DDBJ databases">
        <authorList>
            <person name="de Groot N.N."/>
        </authorList>
    </citation>
    <scope>NUCLEOTIDE SEQUENCE [LARGE SCALE GENOMIC DNA]</scope>
    <source>
        <strain evidence="11 12">R-24608</strain>
    </source>
</reference>
<dbReference type="SUPFAM" id="SSF52540">
    <property type="entry name" value="P-loop containing nucleoside triphosphate hydrolases"/>
    <property type="match status" value="2"/>
</dbReference>
<evidence type="ECO:0000259" key="9">
    <source>
        <dbReference type="PROSITE" id="PS50893"/>
    </source>
</evidence>
<dbReference type="PANTHER" id="PTHR43038:SF4">
    <property type="entry name" value="RIBOSOME-ASSOCIATED ATPASE"/>
    <property type="match status" value="1"/>
</dbReference>
<evidence type="ECO:0000256" key="7">
    <source>
        <dbReference type="ARBA" id="ARBA00023136"/>
    </source>
</evidence>
<dbReference type="PROSITE" id="PS51012">
    <property type="entry name" value="ABC_TM2"/>
    <property type="match status" value="1"/>
</dbReference>
<dbReference type="Gene3D" id="3.40.1710.10">
    <property type="entry name" value="abc type-2 transporter like domain"/>
    <property type="match status" value="1"/>
</dbReference>
<dbReference type="GO" id="GO:0016020">
    <property type="term" value="C:membrane"/>
    <property type="evidence" value="ECO:0007669"/>
    <property type="project" value="UniProtKB-SubCell"/>
</dbReference>
<keyword evidence="5" id="KW-0067">ATP-binding</keyword>
<dbReference type="STRING" id="343013.SAMN04489707_103633"/>
<dbReference type="InterPro" id="IPR013525">
    <property type="entry name" value="ABC2_TM"/>
</dbReference>
<dbReference type="InterPro" id="IPR003593">
    <property type="entry name" value="AAA+_ATPase"/>
</dbReference>
<keyword evidence="3 8" id="KW-0812">Transmembrane</keyword>
<dbReference type="Pfam" id="PF00005">
    <property type="entry name" value="ABC_tran"/>
    <property type="match status" value="2"/>
</dbReference>
<evidence type="ECO:0000256" key="1">
    <source>
        <dbReference type="ARBA" id="ARBA00004141"/>
    </source>
</evidence>
<sequence>MPQGLGRNLYPTLSVEENIDFFARLFGHTEMERTSRTQRLMDATGLTPFRDRAAGKLSGGMKQKLGLCCALVHDPDLLILDEPTTGVDPLSRRQFWTLVESLRRERPGMTVIVATAYMEEAERFDYLVAMNDGQILVFDRTDAVLQRTPAHTLEAAFIDLLPPDQRGITDALVIPAHQPSDGTYAIEATGLTRRFGNFVAVRDVNFAIERGEIFGFLGSNGCGKTTTMKMLTGLLDISSGEAKLLGKPIDPKDLKTRLKVGYMSQAFSLYEELTVKQNLMLHAKIYGLEGDAAANAVKNGLTHFELAEYAESRPLSMSLGMRQRLQLAAACLHRPEILILDEPTSGVDPAARDMFWRYLIKLSREDQVTIFISTHFMNEAERCDRISLMHRGQVLAVGKPQDLCTQQNAPTLESAFIAYLEAADDTVEAAAQASQAHSNTELESPNHQAVAFKTHGGLNAWTARMWAFARREAVELLRDRIRLAFAVIGPIILLLAAALSISFDIERVGFAVLDRDQTYDSRQLIEHFTGSHYFTQKPPLQETDAINRRLQQHDVSLIIEIPPNFGRDLQAGRHPEVGLYIDGAQPFTAENVRGYARGILLEHAAQFMRENTSLPSLILPARVEPRFTYNQDFRSIYASTPGILMLCLIIVPAMLTALGVVREKEMGSIINLYASPASIGEFLVGKQLPYIGLAMISYLTLVILAVALLKVPLKGSFIGLSLGALCFVFATTALGLLISAFLQSQVAASFASAIICLIPSVNFSGLLYPVSTLTGASEWIGLGFPASWFQLISLGTFTKGLGISSFWSMYVALCGFGLSYLVLARLAIRKQEN</sequence>
<dbReference type="EMBL" id="FPBX01000036">
    <property type="protein sequence ID" value="SFU91744.1"/>
    <property type="molecule type" value="Genomic_DNA"/>
</dbReference>
<feature type="transmembrane region" description="Helical" evidence="8">
    <location>
        <begin position="747"/>
        <end position="767"/>
    </location>
</feature>
<keyword evidence="2" id="KW-1003">Cell membrane</keyword>
<keyword evidence="7 8" id="KW-0472">Membrane</keyword>
<dbReference type="PROSITE" id="PS50893">
    <property type="entry name" value="ABC_TRANSPORTER_2"/>
    <property type="match status" value="1"/>
</dbReference>
<dbReference type="GO" id="GO:0140359">
    <property type="term" value="F:ABC-type transporter activity"/>
    <property type="evidence" value="ECO:0007669"/>
    <property type="project" value="InterPro"/>
</dbReference>
<dbReference type="NCBIfam" id="NF033858">
    <property type="entry name" value="ABC2_perm_RbbA"/>
    <property type="match status" value="1"/>
</dbReference>
<dbReference type="InterPro" id="IPR047817">
    <property type="entry name" value="ABC2_TM_bact-type"/>
</dbReference>
<dbReference type="AlphaFoldDB" id="A0A1I7K2T0"/>
<organism evidence="11 12">
    <name type="scientific">Paenacidovorax caeni</name>
    <dbReference type="NCBI Taxonomy" id="343013"/>
    <lineage>
        <taxon>Bacteria</taxon>
        <taxon>Pseudomonadati</taxon>
        <taxon>Pseudomonadota</taxon>
        <taxon>Betaproteobacteria</taxon>
        <taxon>Burkholderiales</taxon>
        <taxon>Comamonadaceae</taxon>
        <taxon>Paenacidovorax</taxon>
    </lineage>
</organism>
<dbReference type="Proteomes" id="UP000183656">
    <property type="component" value="Unassembled WGS sequence"/>
</dbReference>
<dbReference type="InterPro" id="IPR047651">
    <property type="entry name" value="ABC2_perm_RbbA"/>
</dbReference>
<evidence type="ECO:0000259" key="10">
    <source>
        <dbReference type="PROSITE" id="PS51012"/>
    </source>
</evidence>
<name>A0A1I7K2T0_9BURK</name>
<feature type="transmembrane region" description="Helical" evidence="8">
    <location>
        <begin position="636"/>
        <end position="661"/>
    </location>
</feature>
<keyword evidence="12" id="KW-1185">Reference proteome</keyword>
<keyword evidence="4" id="KW-0547">Nucleotide-binding</keyword>
<dbReference type="Gene3D" id="3.40.50.300">
    <property type="entry name" value="P-loop containing nucleotide triphosphate hydrolases"/>
    <property type="match status" value="2"/>
</dbReference>
<feature type="transmembrane region" description="Helical" evidence="8">
    <location>
        <begin position="483"/>
        <end position="505"/>
    </location>
</feature>
<evidence type="ECO:0000256" key="3">
    <source>
        <dbReference type="ARBA" id="ARBA00022692"/>
    </source>
</evidence>
<dbReference type="InterPro" id="IPR027417">
    <property type="entry name" value="P-loop_NTPase"/>
</dbReference>
<dbReference type="SMART" id="SM00382">
    <property type="entry name" value="AAA"/>
    <property type="match status" value="1"/>
</dbReference>
<feature type="transmembrane region" description="Helical" evidence="8">
    <location>
        <begin position="779"/>
        <end position="797"/>
    </location>
</feature>
<evidence type="ECO:0000256" key="4">
    <source>
        <dbReference type="ARBA" id="ARBA00022741"/>
    </source>
</evidence>
<protein>
    <submittedName>
        <fullName evidence="11">Ribosome-dependent ATPase</fullName>
    </submittedName>
</protein>
<dbReference type="PANTHER" id="PTHR43038">
    <property type="entry name" value="ATP-BINDING CASSETTE, SUB-FAMILY H, MEMBER 1"/>
    <property type="match status" value="1"/>
</dbReference>
<evidence type="ECO:0000256" key="6">
    <source>
        <dbReference type="ARBA" id="ARBA00022989"/>
    </source>
</evidence>
<feature type="domain" description="ABC transporter" evidence="9">
    <location>
        <begin position="186"/>
        <end position="416"/>
    </location>
</feature>
<accession>A0A1I7K2T0</accession>
<feature type="domain" description="ABC transmembrane type-2" evidence="10">
    <location>
        <begin position="601"/>
        <end position="831"/>
    </location>
</feature>
<dbReference type="InterPro" id="IPR003439">
    <property type="entry name" value="ABC_transporter-like_ATP-bd"/>
</dbReference>
<evidence type="ECO:0000313" key="11">
    <source>
        <dbReference type="EMBL" id="SFU91744.1"/>
    </source>
</evidence>